<name>A0ABQ0A2K7_9GAMM</name>
<keyword evidence="3" id="KW-1185">Reference proteome</keyword>
<dbReference type="RefSeq" id="WP_353295727.1">
    <property type="nucleotide sequence ID" value="NZ_BAABWH010000008.1"/>
</dbReference>
<dbReference type="SUPFAM" id="SSF53448">
    <property type="entry name" value="Nucleotide-diphospho-sugar transferases"/>
    <property type="match status" value="1"/>
</dbReference>
<reference evidence="2 3" key="1">
    <citation type="submission" date="2024-04" db="EMBL/GenBank/DDBJ databases">
        <title>Draft genome sequence of Thalassolituus maritimus NBRC 116585.</title>
        <authorList>
            <person name="Miyakawa T."/>
            <person name="Kusuya Y."/>
            <person name="Miura T."/>
        </authorList>
    </citation>
    <scope>NUCLEOTIDE SEQUENCE [LARGE SCALE GENOMIC DNA]</scope>
    <source>
        <strain evidence="2 3">5NW40-0001</strain>
    </source>
</reference>
<dbReference type="EMBL" id="BAABWH010000008">
    <property type="protein sequence ID" value="GAA6146505.1"/>
    <property type="molecule type" value="Genomic_DNA"/>
</dbReference>
<dbReference type="Gene3D" id="3.90.550.10">
    <property type="entry name" value="Spore Coat Polysaccharide Biosynthesis Protein SpsA, Chain A"/>
    <property type="match status" value="1"/>
</dbReference>
<gene>
    <name evidence="2" type="ORF">NBRC116585_26230</name>
</gene>
<dbReference type="InterPro" id="IPR001173">
    <property type="entry name" value="Glyco_trans_2-like"/>
</dbReference>
<comment type="caution">
    <text evidence="2">The sequence shown here is derived from an EMBL/GenBank/DDBJ whole genome shotgun (WGS) entry which is preliminary data.</text>
</comment>
<proteinExistence type="predicted"/>
<accession>A0ABQ0A2K7</accession>
<dbReference type="InterPro" id="IPR029044">
    <property type="entry name" value="Nucleotide-diphossugar_trans"/>
</dbReference>
<dbReference type="Proteomes" id="UP001481413">
    <property type="component" value="Unassembled WGS sequence"/>
</dbReference>
<feature type="domain" description="Glycosyltransferase 2-like" evidence="1">
    <location>
        <begin position="4"/>
        <end position="122"/>
    </location>
</feature>
<dbReference type="Pfam" id="PF00535">
    <property type="entry name" value="Glycos_transf_2"/>
    <property type="match status" value="1"/>
</dbReference>
<evidence type="ECO:0000259" key="1">
    <source>
        <dbReference type="Pfam" id="PF00535"/>
    </source>
</evidence>
<organism evidence="2 3">
    <name type="scientific">Thalassolituus maritimus</name>
    <dbReference type="NCBI Taxonomy" id="484498"/>
    <lineage>
        <taxon>Bacteria</taxon>
        <taxon>Pseudomonadati</taxon>
        <taxon>Pseudomonadota</taxon>
        <taxon>Gammaproteobacteria</taxon>
        <taxon>Oceanospirillales</taxon>
        <taxon>Oceanospirillaceae</taxon>
        <taxon>Thalassolituus</taxon>
    </lineage>
</organism>
<evidence type="ECO:0000313" key="2">
    <source>
        <dbReference type="EMBL" id="GAA6146505.1"/>
    </source>
</evidence>
<protein>
    <recommendedName>
        <fullName evidence="1">Glycosyltransferase 2-like domain-containing protein</fullName>
    </recommendedName>
</protein>
<sequence length="274" mass="30781">MATAIVPAHNESSVIRRCLDSLIPQECLDTIIVACNGCSDDTVAIVRSEYPSVICLDIEKPSKVNALNEAEKHISSWPVFYIDADIAISDGAVKCISDGMLENNLLLAAPEPVIDTSKSPWLVRRFYDAWLRLPYIRQGVIATCTFVISEEGRKRFGEFPDVIADDGYVRSHFYDHELGNIAGAQVFVSAPRTVKSLIKIKTRARLGNVELKARKLGYDKPEPDYGSILPSLLFSRHWLSAIVYIGFVAIFRSRAKQQFNDLDNYQWEVDHTSR</sequence>
<evidence type="ECO:0000313" key="3">
    <source>
        <dbReference type="Proteomes" id="UP001481413"/>
    </source>
</evidence>